<organism evidence="3 4">
    <name type="scientific">Tangfeifania diversioriginum</name>
    <dbReference type="NCBI Taxonomy" id="1168035"/>
    <lineage>
        <taxon>Bacteria</taxon>
        <taxon>Pseudomonadati</taxon>
        <taxon>Bacteroidota</taxon>
        <taxon>Bacteroidia</taxon>
        <taxon>Marinilabiliales</taxon>
        <taxon>Prolixibacteraceae</taxon>
        <taxon>Tangfeifania</taxon>
    </lineage>
</organism>
<dbReference type="Proteomes" id="UP000184050">
    <property type="component" value="Unassembled WGS sequence"/>
</dbReference>
<dbReference type="STRING" id="1168035.SAMN05444280_10455"/>
<dbReference type="OrthoDB" id="9810685at2"/>
<keyword evidence="1 2" id="KW-0732">Signal</keyword>
<feature type="chain" id="PRO_5009916468" evidence="2">
    <location>
        <begin position="20"/>
        <end position="216"/>
    </location>
</feature>
<evidence type="ECO:0000256" key="2">
    <source>
        <dbReference type="SAM" id="SignalP"/>
    </source>
</evidence>
<gene>
    <name evidence="3" type="ORF">SAMN05444280_10455</name>
</gene>
<dbReference type="InterPro" id="IPR029046">
    <property type="entry name" value="LolA/LolB/LppX"/>
</dbReference>
<evidence type="ECO:0000256" key="1">
    <source>
        <dbReference type="ARBA" id="ARBA00022729"/>
    </source>
</evidence>
<name>A0A1M6CR73_9BACT</name>
<dbReference type="SUPFAM" id="SSF89392">
    <property type="entry name" value="Prokaryotic lipoproteins and lipoprotein localization factors"/>
    <property type="match status" value="1"/>
</dbReference>
<protein>
    <submittedName>
        <fullName evidence="3">Outer membrane lipoprotein-sorting protein</fullName>
    </submittedName>
</protein>
<dbReference type="Pfam" id="PF03548">
    <property type="entry name" value="LolA"/>
    <property type="match status" value="1"/>
</dbReference>
<evidence type="ECO:0000313" key="4">
    <source>
        <dbReference type="Proteomes" id="UP000184050"/>
    </source>
</evidence>
<dbReference type="EMBL" id="FQZE01000004">
    <property type="protein sequence ID" value="SHI63238.1"/>
    <property type="molecule type" value="Genomic_DNA"/>
</dbReference>
<dbReference type="CDD" id="cd16325">
    <property type="entry name" value="LolA"/>
    <property type="match status" value="1"/>
</dbReference>
<keyword evidence="3" id="KW-0449">Lipoprotein</keyword>
<evidence type="ECO:0000313" key="3">
    <source>
        <dbReference type="EMBL" id="SHI63238.1"/>
    </source>
</evidence>
<dbReference type="RefSeq" id="WP_073165735.1">
    <property type="nucleotide sequence ID" value="NZ_FQZE01000004.1"/>
</dbReference>
<reference evidence="3 4" key="1">
    <citation type="submission" date="2016-11" db="EMBL/GenBank/DDBJ databases">
        <authorList>
            <person name="Jaros S."/>
            <person name="Januszkiewicz K."/>
            <person name="Wedrychowicz H."/>
        </authorList>
    </citation>
    <scope>NUCLEOTIDE SEQUENCE [LARGE SCALE GENOMIC DNA]</scope>
    <source>
        <strain evidence="3 4">DSM 27063</strain>
    </source>
</reference>
<dbReference type="PANTHER" id="PTHR35869">
    <property type="entry name" value="OUTER-MEMBRANE LIPOPROTEIN CARRIER PROTEIN"/>
    <property type="match status" value="1"/>
</dbReference>
<proteinExistence type="predicted"/>
<dbReference type="Gene3D" id="2.50.20.10">
    <property type="entry name" value="Lipoprotein localisation LolA/LolB/LppX"/>
    <property type="match status" value="1"/>
</dbReference>
<keyword evidence="4" id="KW-1185">Reference proteome</keyword>
<dbReference type="PANTHER" id="PTHR35869:SF1">
    <property type="entry name" value="OUTER-MEMBRANE LIPOPROTEIN CARRIER PROTEIN"/>
    <property type="match status" value="1"/>
</dbReference>
<feature type="signal peptide" evidence="2">
    <location>
        <begin position="1"/>
        <end position="19"/>
    </location>
</feature>
<sequence length="216" mass="24545">MKRIFFIGIIGLIPFLAVAQNGSQAKQILNEVSEKTQSYNTISASFIFSMDNEEMEIHEKNEGSIQLKGQRYVVDLPDVGMKVYSDGETLWNYMEDGNQVTISNIEDNSSELMDPSSIFSIYEKGFESKYIGEKQNRGKTLYQIELYPDTDAHDVSKIVLFIDKSNMMINSAVLHGTDGNLYGIEVTQMNIDTELTDDYFVFDASNYGDIEIIDFR</sequence>
<dbReference type="InterPro" id="IPR004564">
    <property type="entry name" value="OM_lipoprot_carrier_LolA-like"/>
</dbReference>
<accession>A0A1M6CR73</accession>
<dbReference type="AlphaFoldDB" id="A0A1M6CR73"/>